<keyword evidence="2" id="KW-1185">Reference proteome</keyword>
<organism evidence="2 3">
    <name type="scientific">Heligmosomoides polygyrus</name>
    <name type="common">Parasitic roundworm</name>
    <dbReference type="NCBI Taxonomy" id="6339"/>
    <lineage>
        <taxon>Eukaryota</taxon>
        <taxon>Metazoa</taxon>
        <taxon>Ecdysozoa</taxon>
        <taxon>Nematoda</taxon>
        <taxon>Chromadorea</taxon>
        <taxon>Rhabditida</taxon>
        <taxon>Rhabditina</taxon>
        <taxon>Rhabditomorpha</taxon>
        <taxon>Strongyloidea</taxon>
        <taxon>Heligmosomidae</taxon>
        <taxon>Heligmosomoides</taxon>
    </lineage>
</organism>
<sequence>MCSPLRQNVLPKSAECAAQLPQCAAQLPQCAAHLRQCAAELRDYLLPPKSCPRDIHVHPRAEMTKVLLARQVVPPTFAIVGPTGHDAAFNKHKRRERAPESAVFRSLRVACDASRVRALRPQLPDVRLMEGAYPCAWTSMAYYLELTASMARAVNNNMNCI</sequence>
<evidence type="ECO:0000313" key="3">
    <source>
        <dbReference type="WBParaSite" id="HPBE_0000067801-mRNA-1"/>
    </source>
</evidence>
<dbReference type="Proteomes" id="UP000050761">
    <property type="component" value="Unassembled WGS sequence"/>
</dbReference>
<proteinExistence type="predicted"/>
<reference evidence="3" key="2">
    <citation type="submission" date="2019-09" db="UniProtKB">
        <authorList>
            <consortium name="WormBaseParasite"/>
        </authorList>
    </citation>
    <scope>IDENTIFICATION</scope>
</reference>
<dbReference type="AlphaFoldDB" id="A0A183F3D6"/>
<dbReference type="EMBL" id="UZAH01000538">
    <property type="protein sequence ID" value="VDO19061.1"/>
    <property type="molecule type" value="Genomic_DNA"/>
</dbReference>
<gene>
    <name evidence="1" type="ORF">HPBE_LOCUS679</name>
</gene>
<accession>A0A3P7TDR7</accession>
<evidence type="ECO:0000313" key="2">
    <source>
        <dbReference type="Proteomes" id="UP000050761"/>
    </source>
</evidence>
<evidence type="ECO:0000313" key="1">
    <source>
        <dbReference type="EMBL" id="VDO19061.1"/>
    </source>
</evidence>
<name>A0A183F3D6_HELPZ</name>
<reference evidence="1 2" key="1">
    <citation type="submission" date="2018-11" db="EMBL/GenBank/DDBJ databases">
        <authorList>
            <consortium name="Pathogen Informatics"/>
        </authorList>
    </citation>
    <scope>NUCLEOTIDE SEQUENCE [LARGE SCALE GENOMIC DNA]</scope>
</reference>
<dbReference type="WBParaSite" id="HPBE_0000067801-mRNA-1">
    <property type="protein sequence ID" value="HPBE_0000067801-mRNA-1"/>
    <property type="gene ID" value="HPBE_0000067801"/>
</dbReference>
<accession>A0A183F3D6</accession>
<protein>
    <submittedName>
        <fullName evidence="3">Hist_deacetyl domain-containing protein</fullName>
    </submittedName>
</protein>